<evidence type="ECO:0000313" key="2">
    <source>
        <dbReference type="Proteomes" id="UP000499080"/>
    </source>
</evidence>
<dbReference type="Proteomes" id="UP000499080">
    <property type="component" value="Unassembled WGS sequence"/>
</dbReference>
<reference evidence="1 2" key="1">
    <citation type="journal article" date="2019" name="Sci. Rep.">
        <title>Orb-weaving spider Araneus ventricosus genome elucidates the spidroin gene catalogue.</title>
        <authorList>
            <person name="Kono N."/>
            <person name="Nakamura H."/>
            <person name="Ohtoshi R."/>
            <person name="Moran D.A.P."/>
            <person name="Shinohara A."/>
            <person name="Yoshida Y."/>
            <person name="Fujiwara M."/>
            <person name="Mori M."/>
            <person name="Tomita M."/>
            <person name="Arakawa K."/>
        </authorList>
    </citation>
    <scope>NUCLEOTIDE SEQUENCE [LARGE SCALE GENOMIC DNA]</scope>
</reference>
<comment type="caution">
    <text evidence="1">The sequence shown here is derived from an EMBL/GenBank/DDBJ whole genome shotgun (WGS) entry which is preliminary data.</text>
</comment>
<protein>
    <submittedName>
        <fullName evidence="1">Uncharacterized protein</fullName>
    </submittedName>
</protein>
<name>A0A4Y2JLW6_ARAVE</name>
<dbReference type="AlphaFoldDB" id="A0A4Y2JLW6"/>
<dbReference type="EMBL" id="BGPR01003621">
    <property type="protein sequence ID" value="GBM90449.1"/>
    <property type="molecule type" value="Genomic_DNA"/>
</dbReference>
<organism evidence="1 2">
    <name type="scientific">Araneus ventricosus</name>
    <name type="common">Orbweaver spider</name>
    <name type="synonym">Epeira ventricosa</name>
    <dbReference type="NCBI Taxonomy" id="182803"/>
    <lineage>
        <taxon>Eukaryota</taxon>
        <taxon>Metazoa</taxon>
        <taxon>Ecdysozoa</taxon>
        <taxon>Arthropoda</taxon>
        <taxon>Chelicerata</taxon>
        <taxon>Arachnida</taxon>
        <taxon>Araneae</taxon>
        <taxon>Araneomorphae</taxon>
        <taxon>Entelegynae</taxon>
        <taxon>Araneoidea</taxon>
        <taxon>Araneidae</taxon>
        <taxon>Araneus</taxon>
    </lineage>
</organism>
<gene>
    <name evidence="1" type="ORF">AVEN_111255_1</name>
</gene>
<sequence>MLCPSCRAAKLCPLLLQFRHWLQKWRYDQITGISPPRASKKAAMPKLQHVAPANGRQNGRRAYDQSAGGWCPPQGQAEAYARCRCCNSLLASGVAK</sequence>
<keyword evidence="2" id="KW-1185">Reference proteome</keyword>
<proteinExistence type="predicted"/>
<evidence type="ECO:0000313" key="1">
    <source>
        <dbReference type="EMBL" id="GBM90449.1"/>
    </source>
</evidence>
<accession>A0A4Y2JLW6</accession>